<sequence>MCASSNRRIVSVRTKIVVTVFFYIQWLLWQFISNRHSIMIEMNYSTTSIISVKYEVLLIYYKLINRPTFSSHSYPNI</sequence>
<reference evidence="2" key="2">
    <citation type="submission" date="2013-05" db="EMBL/GenBank/DDBJ databases">
        <authorList>
            <person name="Carter J.-M."/>
            <person name="Baker S.C."/>
            <person name="Pink R."/>
            <person name="Carter D.R.F."/>
            <person name="Collins A."/>
            <person name="Tomlin J."/>
            <person name="Gibbs M."/>
            <person name="Breuker C.J."/>
        </authorList>
    </citation>
    <scope>NUCLEOTIDE SEQUENCE</scope>
    <source>
        <tissue evidence="2">Ovary</tissue>
    </source>
</reference>
<keyword evidence="1" id="KW-0812">Transmembrane</keyword>
<name>S4P5G6_9NEOP</name>
<reference evidence="2" key="1">
    <citation type="journal article" date="2013" name="BMC Genomics">
        <title>Unscrambling butterfly oogenesis.</title>
        <authorList>
            <person name="Carter J.M."/>
            <person name="Baker S.C."/>
            <person name="Pink R."/>
            <person name="Carter D.R."/>
            <person name="Collins A."/>
            <person name="Tomlin J."/>
            <person name="Gibbs M."/>
            <person name="Breuker C.J."/>
        </authorList>
    </citation>
    <scope>NUCLEOTIDE SEQUENCE</scope>
    <source>
        <tissue evidence="2">Ovary</tissue>
    </source>
</reference>
<organism evidence="2">
    <name type="scientific">Pararge aegeria</name>
    <name type="common">speckled wood butterfly</name>
    <dbReference type="NCBI Taxonomy" id="116150"/>
    <lineage>
        <taxon>Eukaryota</taxon>
        <taxon>Metazoa</taxon>
        <taxon>Ecdysozoa</taxon>
        <taxon>Arthropoda</taxon>
        <taxon>Hexapoda</taxon>
        <taxon>Insecta</taxon>
        <taxon>Pterygota</taxon>
        <taxon>Neoptera</taxon>
        <taxon>Endopterygota</taxon>
        <taxon>Lepidoptera</taxon>
        <taxon>Glossata</taxon>
        <taxon>Ditrysia</taxon>
        <taxon>Papilionoidea</taxon>
        <taxon>Nymphalidae</taxon>
        <taxon>Satyrinae</taxon>
        <taxon>Satyrini</taxon>
        <taxon>Parargina</taxon>
        <taxon>Pararge</taxon>
    </lineage>
</organism>
<keyword evidence="1" id="KW-1133">Transmembrane helix</keyword>
<keyword evidence="1" id="KW-0472">Membrane</keyword>
<feature type="transmembrane region" description="Helical" evidence="1">
    <location>
        <begin position="12"/>
        <end position="32"/>
    </location>
</feature>
<evidence type="ECO:0000256" key="1">
    <source>
        <dbReference type="SAM" id="Phobius"/>
    </source>
</evidence>
<proteinExistence type="predicted"/>
<dbReference type="EMBL" id="GAIX01005554">
    <property type="protein sequence ID" value="JAA87006.1"/>
    <property type="molecule type" value="Transcribed_RNA"/>
</dbReference>
<evidence type="ECO:0000313" key="2">
    <source>
        <dbReference type="EMBL" id="JAA87006.1"/>
    </source>
</evidence>
<accession>S4P5G6</accession>
<protein>
    <submittedName>
        <fullName evidence="2">Uncharacterized protein</fullName>
    </submittedName>
</protein>
<dbReference type="AlphaFoldDB" id="S4P5G6"/>